<comment type="cofactor">
    <cofactor evidence="1">
        <name>FMN</name>
        <dbReference type="ChEBI" id="CHEBI:58210"/>
    </cofactor>
</comment>
<keyword evidence="5" id="KW-0560">Oxidoreductase</keyword>
<sequence length="370" mass="39884">MELYAKAKEAVKIPILAGSRMGDPWICAKALRDGQADAFVLSRPSLADPEFPKKTELGMPEKIRPCIGCNFGCIGRVEDQGLPPACAVNPRAMRESFYPPRKATTPKNIMVVGGGVAGMEATRAAIQAGHTVTLYEKSDHLGGELLAAGNRPLKGEVTDLNLWYQRELKELNANIVLNKEITHRDIISAHPDVVILTVGASSVMPRSIPGIDHPKSVSAIDALEGHKPVGETVVVVGGGEIGCETAMHFALQGKKVSVVEAMPNLMSLEFVPNQCKSMLEDLMEHYHVPVYTGNRLLEINDAGAVIQSADGESKTLEADTVVMSIGMRSNLSMKEALIGTGIEVYEIGSCKKPANIFKAVHDAFELIYNM</sequence>
<keyword evidence="8" id="KW-1185">Reference proteome</keyword>
<dbReference type="Gene3D" id="3.20.20.70">
    <property type="entry name" value="Aldolase class I"/>
    <property type="match status" value="1"/>
</dbReference>
<dbReference type="PANTHER" id="PTHR42917:SF2">
    <property type="entry name" value="2,4-DIENOYL-COA REDUCTASE [(2E)-ENOYL-COA-PRODUCING]"/>
    <property type="match status" value="1"/>
</dbReference>
<proteinExistence type="inferred from homology"/>
<protein>
    <submittedName>
        <fullName evidence="7">FAD-dependent oxidoreductase</fullName>
    </submittedName>
</protein>
<keyword evidence="3" id="KW-0285">Flavoprotein</keyword>
<dbReference type="RefSeq" id="WP_158629713.1">
    <property type="nucleotide sequence ID" value="NZ_CP034413.3"/>
</dbReference>
<dbReference type="Pfam" id="PF07992">
    <property type="entry name" value="Pyr_redox_2"/>
    <property type="match status" value="1"/>
</dbReference>
<accession>A0A856HYW4</accession>
<reference evidence="8" key="1">
    <citation type="submission" date="2018-12" db="EMBL/GenBank/DDBJ databases">
        <title>Dusodibacter welbiota gen. nov., sp. nov., isolated from human faeces and emended description of the Oscillibacter genus.</title>
        <authorList>
            <person name="Le Roy T."/>
            <person name="Van der Smissen P."/>
            <person name="Delzenne N."/>
            <person name="Muccioli G."/>
            <person name="Collet J.F."/>
            <person name="Cani P.D."/>
        </authorList>
    </citation>
    <scope>NUCLEOTIDE SEQUENCE [LARGE SCALE GENOMIC DNA]</scope>
    <source>
        <strain evidence="8">J115</strain>
    </source>
</reference>
<evidence type="ECO:0000313" key="7">
    <source>
        <dbReference type="EMBL" id="QCI58973.2"/>
    </source>
</evidence>
<evidence type="ECO:0000256" key="5">
    <source>
        <dbReference type="ARBA" id="ARBA00023002"/>
    </source>
</evidence>
<evidence type="ECO:0000256" key="1">
    <source>
        <dbReference type="ARBA" id="ARBA00001917"/>
    </source>
</evidence>
<evidence type="ECO:0000259" key="6">
    <source>
        <dbReference type="Pfam" id="PF07992"/>
    </source>
</evidence>
<dbReference type="InterPro" id="IPR013785">
    <property type="entry name" value="Aldolase_TIM"/>
</dbReference>
<keyword evidence="4" id="KW-0288">FMN</keyword>
<dbReference type="PRINTS" id="PR00368">
    <property type="entry name" value="FADPNR"/>
</dbReference>
<name>A0A856HYW4_9FIRM</name>
<evidence type="ECO:0000256" key="3">
    <source>
        <dbReference type="ARBA" id="ARBA00022630"/>
    </source>
</evidence>
<dbReference type="InterPro" id="IPR051793">
    <property type="entry name" value="NADH:flavin_oxidoreductase"/>
</dbReference>
<dbReference type="PANTHER" id="PTHR42917">
    <property type="entry name" value="2,4-DIENOYL-COA REDUCTASE"/>
    <property type="match status" value="1"/>
</dbReference>
<dbReference type="Proteomes" id="UP000298642">
    <property type="component" value="Chromosome"/>
</dbReference>
<evidence type="ECO:0000256" key="4">
    <source>
        <dbReference type="ARBA" id="ARBA00022643"/>
    </source>
</evidence>
<comment type="similarity">
    <text evidence="2">In the N-terminal section; belongs to the NADH:flavin oxidoreductase/NADH oxidase family.</text>
</comment>
<evidence type="ECO:0000313" key="8">
    <source>
        <dbReference type="Proteomes" id="UP000298642"/>
    </source>
</evidence>
<dbReference type="InterPro" id="IPR023753">
    <property type="entry name" value="FAD/NAD-binding_dom"/>
</dbReference>
<gene>
    <name evidence="7" type="ORF">EIO64_06825</name>
</gene>
<feature type="domain" description="FAD/NAD(P)-binding" evidence="6">
    <location>
        <begin position="108"/>
        <end position="335"/>
    </location>
</feature>
<dbReference type="SUPFAM" id="SSF51905">
    <property type="entry name" value="FAD/NAD(P)-binding domain"/>
    <property type="match status" value="1"/>
</dbReference>
<dbReference type="Gene3D" id="3.50.50.60">
    <property type="entry name" value="FAD/NAD(P)-binding domain"/>
    <property type="match status" value="1"/>
</dbReference>
<dbReference type="AlphaFoldDB" id="A0A856HYW4"/>
<dbReference type="EMBL" id="CP034413">
    <property type="protein sequence ID" value="QCI58973.2"/>
    <property type="molecule type" value="Genomic_DNA"/>
</dbReference>
<dbReference type="Gene3D" id="3.40.50.720">
    <property type="entry name" value="NAD(P)-binding Rossmann-like Domain"/>
    <property type="match status" value="1"/>
</dbReference>
<evidence type="ECO:0000256" key="2">
    <source>
        <dbReference type="ARBA" id="ARBA00011048"/>
    </source>
</evidence>
<dbReference type="KEGG" id="obj:EIO64_06825"/>
<dbReference type="SUPFAM" id="SSF51395">
    <property type="entry name" value="FMN-linked oxidoreductases"/>
    <property type="match status" value="1"/>
</dbReference>
<dbReference type="GO" id="GO:0016491">
    <property type="term" value="F:oxidoreductase activity"/>
    <property type="evidence" value="ECO:0007669"/>
    <property type="project" value="UniProtKB-KW"/>
</dbReference>
<dbReference type="InterPro" id="IPR036188">
    <property type="entry name" value="FAD/NAD-bd_sf"/>
</dbReference>
<organism evidence="7 8">
    <name type="scientific">Dysosmobacter welbionis</name>
    <dbReference type="NCBI Taxonomy" id="2093857"/>
    <lineage>
        <taxon>Bacteria</taxon>
        <taxon>Bacillati</taxon>
        <taxon>Bacillota</taxon>
        <taxon>Clostridia</taxon>
        <taxon>Eubacteriales</taxon>
        <taxon>Oscillospiraceae</taxon>
        <taxon>Dysosmobacter</taxon>
    </lineage>
</organism>